<dbReference type="OrthoDB" id="312015at2759"/>
<dbReference type="InterPro" id="IPR021622">
    <property type="entry name" value="Afadin/alpha-actinin-bd"/>
</dbReference>
<dbReference type="VEuPathDB" id="FungiDB:CTRG_01773"/>
<dbReference type="RefSeq" id="XP_002547466.1">
    <property type="nucleotide sequence ID" value="XM_002547420.1"/>
</dbReference>
<evidence type="ECO:0000313" key="5">
    <source>
        <dbReference type="Proteomes" id="UP000002037"/>
    </source>
</evidence>
<evidence type="ECO:0000256" key="3">
    <source>
        <dbReference type="SAM" id="Coils"/>
    </source>
</evidence>
<evidence type="ECO:0000313" key="4">
    <source>
        <dbReference type="EMBL" id="EER34911.1"/>
    </source>
</evidence>
<gene>
    <name evidence="4" type="ORF">CTRG_01773</name>
</gene>
<dbReference type="Proteomes" id="UP000002037">
    <property type="component" value="Unassembled WGS sequence"/>
</dbReference>
<name>C5M7E1_CANTT</name>
<dbReference type="eggNOG" id="ENOG502T0E0">
    <property type="taxonomic scope" value="Eukaryota"/>
</dbReference>
<organism evidence="4 5">
    <name type="scientific">Candida tropicalis (strain ATCC MYA-3404 / T1)</name>
    <name type="common">Yeast</name>
    <dbReference type="NCBI Taxonomy" id="294747"/>
    <lineage>
        <taxon>Eukaryota</taxon>
        <taxon>Fungi</taxon>
        <taxon>Dikarya</taxon>
        <taxon>Ascomycota</taxon>
        <taxon>Saccharomycotina</taxon>
        <taxon>Pichiomycetes</taxon>
        <taxon>Debaryomycetaceae</taxon>
        <taxon>Candida/Lodderomyces clade</taxon>
        <taxon>Candida</taxon>
    </lineage>
</organism>
<sequence>MVQALSSTDIQSIRNAAHFLNSTLTSRTYIDHKLLFNCINWKTLISDQVETNPHLKDLILTEKIYHNDKNIINLIHGLVSMIDKQRSQQKVYNETLLAKDQKIHALEKQVSELNKKLNEANRGKSNKLIKYNTLQNKITDLTKQNKIYVEDLTKVKNWSLDTKHKYKIEIKRKNLQIENLQNKLIERSRKIPSGIEFGFSGNSAGNVDGLIVSNNNPIIENSTGITINNPNLVIDFDINNELKQDSNQLVNIIESITKENYKFTKFLGNFKQFFHELNTSLSNIKFKNTAMEKLPNPTSVINLQEIMVDPETVRQYFNEIEPSENIATNVLGECHKLYHNLEYLIDAIDQKSDINNESTIAKLKTDLETMKSNWQDALKTTEDWKNIAQKKHSPET</sequence>
<dbReference type="STRING" id="294747.C5M7E1"/>
<dbReference type="AlphaFoldDB" id="C5M7E1"/>
<evidence type="ECO:0008006" key="6">
    <source>
        <dbReference type="Google" id="ProtNLM"/>
    </source>
</evidence>
<dbReference type="Pfam" id="PF11559">
    <property type="entry name" value="ADIP"/>
    <property type="match status" value="1"/>
</dbReference>
<protein>
    <recommendedName>
        <fullName evidence="6">Autophagy-related protein 25</fullName>
    </recommendedName>
</protein>
<reference evidence="4 5" key="1">
    <citation type="journal article" date="2009" name="Nature">
        <title>Evolution of pathogenicity and sexual reproduction in eight Candida genomes.</title>
        <authorList>
            <person name="Butler G."/>
            <person name="Rasmussen M.D."/>
            <person name="Lin M.F."/>
            <person name="Santos M.A."/>
            <person name="Sakthikumar S."/>
            <person name="Munro C.A."/>
            <person name="Rheinbay E."/>
            <person name="Grabherr M."/>
            <person name="Forche A."/>
            <person name="Reedy J.L."/>
            <person name="Agrafioti I."/>
            <person name="Arnaud M.B."/>
            <person name="Bates S."/>
            <person name="Brown A.J."/>
            <person name="Brunke S."/>
            <person name="Costanzo M.C."/>
            <person name="Fitzpatrick D.A."/>
            <person name="de Groot P.W."/>
            <person name="Harris D."/>
            <person name="Hoyer L.L."/>
            <person name="Hube B."/>
            <person name="Klis F.M."/>
            <person name="Kodira C."/>
            <person name="Lennard N."/>
            <person name="Logue M.E."/>
            <person name="Martin R."/>
            <person name="Neiman A.M."/>
            <person name="Nikolaou E."/>
            <person name="Quail M.A."/>
            <person name="Quinn J."/>
            <person name="Santos M.C."/>
            <person name="Schmitzberger F.F."/>
            <person name="Sherlock G."/>
            <person name="Shah P."/>
            <person name="Silverstein K.A."/>
            <person name="Skrzypek M.S."/>
            <person name="Soll D."/>
            <person name="Staggs R."/>
            <person name="Stansfield I."/>
            <person name="Stumpf M.P."/>
            <person name="Sudbery P.E."/>
            <person name="Srikantha T."/>
            <person name="Zeng Q."/>
            <person name="Berman J."/>
            <person name="Berriman M."/>
            <person name="Heitman J."/>
            <person name="Gow N.A."/>
            <person name="Lorenz M.C."/>
            <person name="Birren B.W."/>
            <person name="Kellis M."/>
            <person name="Cuomo C.A."/>
        </authorList>
    </citation>
    <scope>NUCLEOTIDE SEQUENCE [LARGE SCALE GENOMIC DNA]</scope>
    <source>
        <strain evidence="5">ATCC MYA-3404 / T1</strain>
    </source>
</reference>
<dbReference type="KEGG" id="ctp:CTRG_01773"/>
<keyword evidence="2 3" id="KW-0175">Coiled coil</keyword>
<feature type="coiled-coil region" evidence="3">
    <location>
        <begin position="96"/>
        <end position="190"/>
    </location>
</feature>
<dbReference type="GeneID" id="8300436"/>
<accession>C5M7E1</accession>
<evidence type="ECO:0000256" key="1">
    <source>
        <dbReference type="ARBA" id="ARBA00009291"/>
    </source>
</evidence>
<proteinExistence type="inferred from homology"/>
<evidence type="ECO:0000256" key="2">
    <source>
        <dbReference type="ARBA" id="ARBA00023054"/>
    </source>
</evidence>
<dbReference type="EMBL" id="GG692396">
    <property type="protein sequence ID" value="EER34911.1"/>
    <property type="molecule type" value="Genomic_DNA"/>
</dbReference>
<comment type="similarity">
    <text evidence="1">Belongs to the ADIP family.</text>
</comment>
<dbReference type="HOGENOM" id="CLU_698282_0_0_1"/>
<keyword evidence="5" id="KW-1185">Reference proteome</keyword>